<dbReference type="AlphaFoldDB" id="A0AA86QN14"/>
<organism evidence="1">
    <name type="scientific">Hexamita inflata</name>
    <dbReference type="NCBI Taxonomy" id="28002"/>
    <lineage>
        <taxon>Eukaryota</taxon>
        <taxon>Metamonada</taxon>
        <taxon>Diplomonadida</taxon>
        <taxon>Hexamitidae</taxon>
        <taxon>Hexamitinae</taxon>
        <taxon>Hexamita</taxon>
    </lineage>
</organism>
<sequence length="118" mass="13598">MQLGQICCGRQNPPIQSAEPLSRISMVKGMPSTSLQDWKAETAPLLPQKHRWYNAGRFPYRSARTKQPHQAPGCVYPSRLLPWLWRCAQRTVVFKTTDHSRELTVPVQKTEQVQTKVR</sequence>
<gene>
    <name evidence="2" type="ORF">HINF_LOCUS23495</name>
    <name evidence="1" type="ORF">HINF_LOCUS44873</name>
</gene>
<reference evidence="2 3" key="2">
    <citation type="submission" date="2024-07" db="EMBL/GenBank/DDBJ databases">
        <authorList>
            <person name="Akdeniz Z."/>
        </authorList>
    </citation>
    <scope>NUCLEOTIDE SEQUENCE [LARGE SCALE GENOMIC DNA]</scope>
</reference>
<name>A0AA86QN14_9EUKA</name>
<reference evidence="1" key="1">
    <citation type="submission" date="2023-06" db="EMBL/GenBank/DDBJ databases">
        <authorList>
            <person name="Kurt Z."/>
        </authorList>
    </citation>
    <scope>NUCLEOTIDE SEQUENCE</scope>
</reference>
<keyword evidence="3" id="KW-1185">Reference proteome</keyword>
<proteinExistence type="predicted"/>
<protein>
    <submittedName>
        <fullName evidence="2">Hypothetical_protein</fullName>
    </submittedName>
</protein>
<dbReference type="EMBL" id="CATOUU010000884">
    <property type="protein sequence ID" value="CAI9957228.1"/>
    <property type="molecule type" value="Genomic_DNA"/>
</dbReference>
<evidence type="ECO:0000313" key="2">
    <source>
        <dbReference type="EMBL" id="CAL6012835.1"/>
    </source>
</evidence>
<dbReference type="EMBL" id="CAXDID020000067">
    <property type="protein sequence ID" value="CAL6012835.1"/>
    <property type="molecule type" value="Genomic_DNA"/>
</dbReference>
<dbReference type="Proteomes" id="UP001642409">
    <property type="component" value="Unassembled WGS sequence"/>
</dbReference>
<comment type="caution">
    <text evidence="1">The sequence shown here is derived from an EMBL/GenBank/DDBJ whole genome shotgun (WGS) entry which is preliminary data.</text>
</comment>
<evidence type="ECO:0000313" key="3">
    <source>
        <dbReference type="Proteomes" id="UP001642409"/>
    </source>
</evidence>
<accession>A0AA86QN14</accession>
<evidence type="ECO:0000313" key="1">
    <source>
        <dbReference type="EMBL" id="CAI9957228.1"/>
    </source>
</evidence>